<dbReference type="PANTHER" id="PTHR43772">
    <property type="entry name" value="ENDO-1,4-BETA-XYLANASE"/>
    <property type="match status" value="1"/>
</dbReference>
<evidence type="ECO:0000256" key="2">
    <source>
        <dbReference type="ARBA" id="ARBA00022651"/>
    </source>
</evidence>
<comment type="caution">
    <text evidence="6">The sequence shown here is derived from an EMBL/GenBank/DDBJ whole genome shotgun (WGS) entry which is preliminary data.</text>
</comment>
<dbReference type="InterPro" id="IPR006710">
    <property type="entry name" value="Glyco_hydro_43"/>
</dbReference>
<evidence type="ECO:0000256" key="3">
    <source>
        <dbReference type="ARBA" id="ARBA00022801"/>
    </source>
</evidence>
<dbReference type="PROSITE" id="PS51257">
    <property type="entry name" value="PROKAR_LIPOPROTEIN"/>
    <property type="match status" value="1"/>
</dbReference>
<gene>
    <name evidence="6" type="ORF">H9789_01975</name>
</gene>
<dbReference type="Gene3D" id="2.60.40.2620">
    <property type="entry name" value="Fimbrillin-like"/>
    <property type="match status" value="1"/>
</dbReference>
<dbReference type="CDD" id="cd13120">
    <property type="entry name" value="BF2867_like_N"/>
    <property type="match status" value="1"/>
</dbReference>
<dbReference type="InterPro" id="IPR025049">
    <property type="entry name" value="Mfa-like_1"/>
</dbReference>
<reference evidence="6" key="2">
    <citation type="submission" date="2021-04" db="EMBL/GenBank/DDBJ databases">
        <authorList>
            <person name="Gilroy R."/>
        </authorList>
    </citation>
    <scope>NUCLEOTIDE SEQUENCE</scope>
    <source>
        <strain evidence="6">G3-2149</strain>
    </source>
</reference>
<accession>A0A9E2L494</accession>
<dbReference type="InterPro" id="IPR042278">
    <property type="entry name" value="Mfa-like_1_N"/>
</dbReference>
<dbReference type="Gene3D" id="2.115.10.20">
    <property type="entry name" value="Glycosyl hydrolase domain, family 43"/>
    <property type="match status" value="1"/>
</dbReference>
<dbReference type="EMBL" id="JAHLFU010000033">
    <property type="protein sequence ID" value="MBU3852597.1"/>
    <property type="molecule type" value="Genomic_DNA"/>
</dbReference>
<dbReference type="Proteomes" id="UP000823865">
    <property type="component" value="Unassembled WGS sequence"/>
</dbReference>
<reference evidence="6" key="1">
    <citation type="journal article" date="2021" name="PeerJ">
        <title>Extensive microbial diversity within the chicken gut microbiome revealed by metagenomics and culture.</title>
        <authorList>
            <person name="Gilroy R."/>
            <person name="Ravi A."/>
            <person name="Getino M."/>
            <person name="Pursley I."/>
            <person name="Horton D.L."/>
            <person name="Alikhan N.F."/>
            <person name="Baker D."/>
            <person name="Gharbi K."/>
            <person name="Hall N."/>
            <person name="Watson M."/>
            <person name="Adriaenssens E.M."/>
            <person name="Foster-Nyarko E."/>
            <person name="Jarju S."/>
            <person name="Secka A."/>
            <person name="Antonio M."/>
            <person name="Oren A."/>
            <person name="Chaudhuri R.R."/>
            <person name="La Ragione R."/>
            <person name="Hildebrand F."/>
            <person name="Pallen M.J."/>
        </authorList>
    </citation>
    <scope>NUCLEOTIDE SEQUENCE</scope>
    <source>
        <strain evidence="6">G3-2149</strain>
    </source>
</reference>
<dbReference type="InterPro" id="IPR023296">
    <property type="entry name" value="Glyco_hydro_beta-prop_sf"/>
</dbReference>
<dbReference type="CDD" id="cd09003">
    <property type="entry name" value="GH43_XynD-like"/>
    <property type="match status" value="1"/>
</dbReference>
<dbReference type="InterPro" id="IPR052176">
    <property type="entry name" value="Glycosyl_Hydrlase_43_Enz"/>
</dbReference>
<keyword evidence="3" id="KW-0378">Hydrolase</keyword>
<dbReference type="Gene3D" id="2.60.40.2630">
    <property type="match status" value="1"/>
</dbReference>
<comment type="similarity">
    <text evidence="1">Belongs to the glycosyl hydrolase 43 family.</text>
</comment>
<name>A0A9E2L494_9BACT</name>
<evidence type="ECO:0000313" key="6">
    <source>
        <dbReference type="EMBL" id="MBU3852597.1"/>
    </source>
</evidence>
<keyword evidence="4" id="KW-0119">Carbohydrate metabolism</keyword>
<keyword evidence="2" id="KW-0858">Xylan degradation</keyword>
<dbReference type="SUPFAM" id="SSF75005">
    <property type="entry name" value="Arabinanase/levansucrase/invertase"/>
    <property type="match status" value="1"/>
</dbReference>
<dbReference type="CDD" id="cd13121">
    <property type="entry name" value="BF2867_like_C"/>
    <property type="match status" value="1"/>
</dbReference>
<evidence type="ECO:0000256" key="5">
    <source>
        <dbReference type="ARBA" id="ARBA00023295"/>
    </source>
</evidence>
<dbReference type="AlphaFoldDB" id="A0A9E2L494"/>
<dbReference type="Pfam" id="PF04616">
    <property type="entry name" value="Glyco_hydro_43"/>
    <property type="match status" value="1"/>
</dbReference>
<dbReference type="Pfam" id="PF13149">
    <property type="entry name" value="Mfa_like_1"/>
    <property type="match status" value="1"/>
</dbReference>
<keyword evidence="5" id="KW-0326">Glycosidase</keyword>
<dbReference type="GO" id="GO:0045493">
    <property type="term" value="P:xylan catabolic process"/>
    <property type="evidence" value="ECO:0007669"/>
    <property type="project" value="UniProtKB-KW"/>
</dbReference>
<organism evidence="6 7">
    <name type="scientific">Candidatus Paraprevotella stercoravium</name>
    <dbReference type="NCBI Taxonomy" id="2838725"/>
    <lineage>
        <taxon>Bacteria</taxon>
        <taxon>Pseudomonadati</taxon>
        <taxon>Bacteroidota</taxon>
        <taxon>Bacteroidia</taxon>
        <taxon>Bacteroidales</taxon>
        <taxon>Prevotellaceae</taxon>
        <taxon>Paraprevotella</taxon>
    </lineage>
</organism>
<sequence>MKKTFVLGMAFAFFLTSCTDDDVSEGASGHGIVFTSTIASRATDMSFEPDDAIGVSMSVNGSFAGGASNIQYVTSDGSSFTSQSPITWGMIGDASETGFAGVYPHRADAVSDGIYSFSLSTGDGVALSANDVMYAYASDVLWGQENVPLRFVHKLVKVVTQVCDTDGNNVSGASVKIDKQQTAGTLNLEDGTVTVTGSQDAVLDFAANPNVTGRYQTIVLPSDAVEGRCITVAYDGKDYACPVDAYKFESGKQVTISVVLNPDGSVSTGESVKICVDIGDWNNEIAMSGWVFGSGEDFDTEGKSNYLLASNVSLTTAKVLVGGFEGNLDSKDVYRFVYTRNAASEPGILRVFSLDAYSKVKEYVLPAGQTRGIILVGVGENKNGIAVSSTTEGLVLDDVSVYTNEEIIPPVVAEVVSPKLASGNANPLLDFMFVADPTAIEHEGRLYVYGTNDQQQYEENGGDKQNSYECIKSLVVMSTDDMVNWTYHGTIKVNEVAPWILASWAPSIVKREESDGKTHFYLYFSNSGYGTGVLTATSPLGPWTSPLDKSLIDGSTAGLGEITIPFDPGAVIDDNGEGWLTIGASGHPGIFRLGDDMISIGSEIKAIDAPFQFEANELNYINGTYVYTYNVAWEGDFTTWPQPSGNLTPCCMVYMKTKNPLGDEWTYGNNYLKNPGDYGFDFSNNHTHLQKFKDKWYIFYHAMSLQHSFNTDKGFRNINVDEINVDEDEVRIDMGQQTLKGVSQIKPLDPFAEQQAETTAATQDLKFCEDEESGDIWVVNSPGRVSVLAVRGAEFNRRPSALKIKAFGHGKVLVRKGSVKGEIIASIPVESDEMKLFESEVEHVGSNEKMDLCFLLSGEGVYFDQWQFE</sequence>
<proteinExistence type="inferred from homology"/>
<dbReference type="PANTHER" id="PTHR43772:SF2">
    <property type="entry name" value="PUTATIVE (AFU_ORTHOLOGUE AFUA_2G04480)-RELATED"/>
    <property type="match status" value="1"/>
</dbReference>
<evidence type="ECO:0000313" key="7">
    <source>
        <dbReference type="Proteomes" id="UP000823865"/>
    </source>
</evidence>
<evidence type="ECO:0000256" key="4">
    <source>
        <dbReference type="ARBA" id="ARBA00023277"/>
    </source>
</evidence>
<protein>
    <submittedName>
        <fullName evidence="6">Fimbrillin family protein</fullName>
    </submittedName>
</protein>
<evidence type="ECO:0000256" key="1">
    <source>
        <dbReference type="ARBA" id="ARBA00009865"/>
    </source>
</evidence>
<dbReference type="GO" id="GO:0004553">
    <property type="term" value="F:hydrolase activity, hydrolyzing O-glycosyl compounds"/>
    <property type="evidence" value="ECO:0007669"/>
    <property type="project" value="InterPro"/>
</dbReference>
<keyword evidence="2" id="KW-0624">Polysaccharide degradation</keyword>